<keyword evidence="3" id="KW-1133">Transmembrane helix</keyword>
<proteinExistence type="predicted"/>
<evidence type="ECO:0000313" key="6">
    <source>
        <dbReference type="Proteomes" id="UP000014978"/>
    </source>
</evidence>
<dbReference type="STRING" id="1358809.S7WDJ4"/>
<keyword evidence="3" id="KW-0472">Membrane</keyword>
<keyword evidence="2" id="KW-0677">Repeat</keyword>
<evidence type="ECO:0000259" key="4">
    <source>
        <dbReference type="Pfam" id="PF23598"/>
    </source>
</evidence>
<dbReference type="InParanoid" id="S7WDJ4"/>
<dbReference type="PROSITE" id="PS51450">
    <property type="entry name" value="LRR"/>
    <property type="match status" value="3"/>
</dbReference>
<dbReference type="InterPro" id="IPR001611">
    <property type="entry name" value="Leu-rich_rpt"/>
</dbReference>
<dbReference type="Pfam" id="PF13855">
    <property type="entry name" value="LRR_8"/>
    <property type="match status" value="1"/>
</dbReference>
<keyword evidence="6" id="KW-1185">Reference proteome</keyword>
<evidence type="ECO:0000313" key="5">
    <source>
        <dbReference type="EMBL" id="EPR79827.1"/>
    </source>
</evidence>
<dbReference type="InterPro" id="IPR055414">
    <property type="entry name" value="LRR_R13L4/SHOC2-like"/>
</dbReference>
<organism evidence="5 6">
    <name type="scientific">Spraguea lophii (strain 42_110)</name>
    <name type="common">Microsporidian parasite</name>
    <dbReference type="NCBI Taxonomy" id="1358809"/>
    <lineage>
        <taxon>Eukaryota</taxon>
        <taxon>Fungi</taxon>
        <taxon>Fungi incertae sedis</taxon>
        <taxon>Microsporidia</taxon>
        <taxon>Spragueidae</taxon>
        <taxon>Spraguea</taxon>
    </lineage>
</organism>
<dbReference type="InterPro" id="IPR003591">
    <property type="entry name" value="Leu-rich_rpt_typical-subtyp"/>
</dbReference>
<dbReference type="PANTHER" id="PTHR48051">
    <property type="match status" value="1"/>
</dbReference>
<dbReference type="SUPFAM" id="SSF52058">
    <property type="entry name" value="L domain-like"/>
    <property type="match status" value="2"/>
</dbReference>
<name>S7WDJ4_SPRLO</name>
<protein>
    <submittedName>
        <fullName evidence="5">Leucine rich repeat protein</fullName>
    </submittedName>
</protein>
<dbReference type="GO" id="GO:0005737">
    <property type="term" value="C:cytoplasm"/>
    <property type="evidence" value="ECO:0007669"/>
    <property type="project" value="TreeGrafter"/>
</dbReference>
<dbReference type="Pfam" id="PF23598">
    <property type="entry name" value="LRR_14"/>
    <property type="match status" value="1"/>
</dbReference>
<dbReference type="VEuPathDB" id="MicrosporidiaDB:SLOPH_2243"/>
<feature type="transmembrane region" description="Helical" evidence="3">
    <location>
        <begin position="30"/>
        <end position="47"/>
    </location>
</feature>
<evidence type="ECO:0000256" key="1">
    <source>
        <dbReference type="ARBA" id="ARBA00022614"/>
    </source>
</evidence>
<dbReference type="OrthoDB" id="676979at2759"/>
<dbReference type="Proteomes" id="UP000014978">
    <property type="component" value="Unassembled WGS sequence"/>
</dbReference>
<accession>S7WDJ4</accession>
<dbReference type="SMART" id="SM00365">
    <property type="entry name" value="LRR_SD22"/>
    <property type="match status" value="4"/>
</dbReference>
<evidence type="ECO:0000256" key="3">
    <source>
        <dbReference type="SAM" id="Phobius"/>
    </source>
</evidence>
<dbReference type="PANTHER" id="PTHR48051:SF1">
    <property type="entry name" value="RAS SUPPRESSOR PROTEIN 1"/>
    <property type="match status" value="1"/>
</dbReference>
<keyword evidence="1" id="KW-0433">Leucine-rich repeat</keyword>
<sequence>MINKPKEGNMRIFEKLNVVIHMKQQFKNNVFYFLKYLFILSVLFTSVKSDIKDDLYGLIYPNEHSKYILNNFITRLNHTRCIIECNRIKKAIRIDGFHEFIYLSNAIGIFKKMKILQCNRMNLYRLPNKIKHLNNLVTLDISINSFLKIPKKIISLKKLKHLNMYSNMIEEIPGWISNMTELEIFNIGKNKLKSMSTKFFNLKNLQEINFSENYSYNFKTFTNTRDRIKQNIYDLFRCSKRGTNNFTTLKKINFNSMNLSVIPDIFVVESLVEIDISNNYIKHLPEKIYQCKNLIELNIAHNGLHELSPSILGCKLLETIDAQGNFFECFPVILFKLRNLLTLSLSIDWNVINLNFNKLEILELVANNLDELSINCLRPLPIIQLSITGLCMQKIILHRFDFPELKTLIITTGIAEIEGNIYKFEKLEALTLEVKNINSVEKTICKLENLRYLYIKGEENHNINTRNILVGIRDSKDLSSLILKNCCIEDIPLSIFTLKNLTTLNLSDNKISEIPTDIQTLTNLKVLILSSNNICQINSSICNYLGTLTSIDIIRNSIKMFPLDFFKSTHKTEINADMNSLKKVTDGRSMGFFDLPEKYLLHVNADDLRPLNKISIKELYNAIEYKKIKWDIQKLCSIKHPKLEQFKEDFEYIKDIWYTKLEVLVLDAAIKKAVWDYIKAIYGLYPDNTHIEFLLERNYIDILKTYVESIFRIFNDSEIDLYSVNIVFPLIFDGIFQCHEGQKEALRTAYLYIMNELGEEKEIKSIIYKIVLNIKENILRKITTSQNEKENVHIFSYWKKELSNELGFYDSNLYTSNIAFSQIYNSRGYIIYKFLKAIMDINNVVEEITNIINQKRSTVCLISEYLFKRCGHDYETYTHFVKYNNDIVYLNIEMINAEGTIYLLKDLGLLIEQKQYEVTDV</sequence>
<dbReference type="InterPro" id="IPR050216">
    <property type="entry name" value="LRR_domain-containing"/>
</dbReference>
<reference evidence="6" key="1">
    <citation type="journal article" date="2013" name="PLoS Genet.">
        <title>The genome of Spraguea lophii and the basis of host-microsporidian interactions.</title>
        <authorList>
            <person name="Campbell S.E."/>
            <person name="Williams T.A."/>
            <person name="Yousuf A."/>
            <person name="Soanes D.M."/>
            <person name="Paszkiewicz K.H."/>
            <person name="Williams B.A.P."/>
        </authorList>
    </citation>
    <scope>NUCLEOTIDE SEQUENCE [LARGE SCALE GENOMIC DNA]</scope>
    <source>
        <strain evidence="6">42_110</strain>
    </source>
</reference>
<dbReference type="InterPro" id="IPR032675">
    <property type="entry name" value="LRR_dom_sf"/>
</dbReference>
<dbReference type="Gene3D" id="3.80.10.10">
    <property type="entry name" value="Ribonuclease Inhibitor"/>
    <property type="match status" value="3"/>
</dbReference>
<feature type="domain" description="Disease resistance R13L4/SHOC-2-like LRR" evidence="4">
    <location>
        <begin position="106"/>
        <end position="210"/>
    </location>
</feature>
<dbReference type="HOGENOM" id="CLU_016141_0_0_1"/>
<dbReference type="AlphaFoldDB" id="S7WDJ4"/>
<dbReference type="EMBL" id="ATCN01000095">
    <property type="protein sequence ID" value="EPR79827.1"/>
    <property type="molecule type" value="Genomic_DNA"/>
</dbReference>
<evidence type="ECO:0000256" key="2">
    <source>
        <dbReference type="ARBA" id="ARBA00022737"/>
    </source>
</evidence>
<dbReference type="SMART" id="SM00369">
    <property type="entry name" value="LRR_TYP"/>
    <property type="match status" value="8"/>
</dbReference>
<comment type="caution">
    <text evidence="5">The sequence shown here is derived from an EMBL/GenBank/DDBJ whole genome shotgun (WGS) entry which is preliminary data.</text>
</comment>
<keyword evidence="3" id="KW-0812">Transmembrane</keyword>
<gene>
    <name evidence="5" type="ORF">SLOPH_2243</name>
</gene>